<dbReference type="Pfam" id="PF04000">
    <property type="entry name" value="Sas10_Utp3"/>
    <property type="match status" value="1"/>
</dbReference>
<evidence type="ECO:0000313" key="4">
    <source>
        <dbReference type="Proteomes" id="UP000014500"/>
    </source>
</evidence>
<dbReference type="Proteomes" id="UP000014500">
    <property type="component" value="Unassembled WGS sequence"/>
</dbReference>
<accession>T1JJK7</accession>
<dbReference type="PANTHER" id="PTHR13237:SF9">
    <property type="entry name" value="NEUROGUIDIN"/>
    <property type="match status" value="1"/>
</dbReference>
<reference evidence="4" key="1">
    <citation type="submission" date="2011-05" db="EMBL/GenBank/DDBJ databases">
        <authorList>
            <person name="Richards S.R."/>
            <person name="Qu J."/>
            <person name="Jiang H."/>
            <person name="Jhangiani S.N."/>
            <person name="Agravi P."/>
            <person name="Goodspeed R."/>
            <person name="Gross S."/>
            <person name="Mandapat C."/>
            <person name="Jackson L."/>
            <person name="Mathew T."/>
            <person name="Pu L."/>
            <person name="Thornton R."/>
            <person name="Saada N."/>
            <person name="Wilczek-Boney K.B."/>
            <person name="Lee S."/>
            <person name="Kovar C."/>
            <person name="Wu Y."/>
            <person name="Scherer S.E."/>
            <person name="Worley K.C."/>
            <person name="Muzny D.M."/>
            <person name="Gibbs R."/>
        </authorList>
    </citation>
    <scope>NUCLEOTIDE SEQUENCE</scope>
    <source>
        <strain evidence="4">Brora</strain>
    </source>
</reference>
<evidence type="ECO:0000256" key="2">
    <source>
        <dbReference type="SAM" id="MobiDB-lite"/>
    </source>
</evidence>
<organism evidence="3 4">
    <name type="scientific">Strigamia maritima</name>
    <name type="common">European centipede</name>
    <name type="synonym">Geophilus maritimus</name>
    <dbReference type="NCBI Taxonomy" id="126957"/>
    <lineage>
        <taxon>Eukaryota</taxon>
        <taxon>Metazoa</taxon>
        <taxon>Ecdysozoa</taxon>
        <taxon>Arthropoda</taxon>
        <taxon>Myriapoda</taxon>
        <taxon>Chilopoda</taxon>
        <taxon>Pleurostigmophora</taxon>
        <taxon>Geophilomorpha</taxon>
        <taxon>Linotaeniidae</taxon>
        <taxon>Strigamia</taxon>
    </lineage>
</organism>
<dbReference type="PhylomeDB" id="T1JJK7"/>
<evidence type="ECO:0000313" key="3">
    <source>
        <dbReference type="EnsemblMetazoa" id="SMAR014037-PA"/>
    </source>
</evidence>
<evidence type="ECO:0000256" key="1">
    <source>
        <dbReference type="ARBA" id="ARBA00010979"/>
    </source>
</evidence>
<sequence length="300" mass="34739">MDDNGDLSKALELLKEMKVNCVKVTDTVDKLLQQMEDGTLDTTKGISFLEVKYHLLLSYLINLTFTSLIKMNGQKLEGDPAVDRIVEIRTVLEKIRPIEQKLRYQIDKLVKTAATGVVNEEDPLRFSANPANMINDDEDDSDDSDDNTEENKSKVYVPPKLAAMHYDGDLTVTEQKQKMIENARKRALNSSIIQELRQEYYDGPEEIFEARDAHRIRADKEAKDRTRYEEDHMVRLTVTKKDKNKAKRLTTMTNLNDLTHFGDLNPFNDEMPDMEMPKKKKRSRSSSKTKSKKSFKRRHH</sequence>
<dbReference type="InterPro" id="IPR007146">
    <property type="entry name" value="Sas10/Utp3/C1D"/>
</dbReference>
<proteinExistence type="inferred from homology"/>
<dbReference type="eggNOG" id="KOG3117">
    <property type="taxonomic scope" value="Eukaryota"/>
</dbReference>
<dbReference type="HOGENOM" id="CLU_031901_0_0_1"/>
<comment type="similarity">
    <text evidence="1">Belongs to the SAS10 family.</text>
</comment>
<dbReference type="PANTHER" id="PTHR13237">
    <property type="entry name" value="SOMETHING ABOUT SILENCING PROTEIN 10-RELATED"/>
    <property type="match status" value="1"/>
</dbReference>
<feature type="region of interest" description="Disordered" evidence="2">
    <location>
        <begin position="262"/>
        <end position="300"/>
    </location>
</feature>
<dbReference type="GO" id="GO:0032040">
    <property type="term" value="C:small-subunit processome"/>
    <property type="evidence" value="ECO:0007669"/>
    <property type="project" value="TreeGrafter"/>
</dbReference>
<dbReference type="EMBL" id="JH431850">
    <property type="status" value="NOT_ANNOTATED_CDS"/>
    <property type="molecule type" value="Genomic_DNA"/>
</dbReference>
<reference evidence="3" key="2">
    <citation type="submission" date="2015-02" db="UniProtKB">
        <authorList>
            <consortium name="EnsemblMetazoa"/>
        </authorList>
    </citation>
    <scope>IDENTIFICATION</scope>
</reference>
<protein>
    <recommendedName>
        <fullName evidence="5">Neuroguidin</fullName>
    </recommendedName>
</protein>
<dbReference type="EnsemblMetazoa" id="SMAR014037-RA">
    <property type="protein sequence ID" value="SMAR014037-PA"/>
    <property type="gene ID" value="SMAR014037"/>
</dbReference>
<feature type="region of interest" description="Disordered" evidence="2">
    <location>
        <begin position="121"/>
        <end position="155"/>
    </location>
</feature>
<dbReference type="GO" id="GO:0000462">
    <property type="term" value="P:maturation of SSU-rRNA from tricistronic rRNA transcript (SSU-rRNA, 5.8S rRNA, LSU-rRNA)"/>
    <property type="evidence" value="ECO:0007669"/>
    <property type="project" value="TreeGrafter"/>
</dbReference>
<feature type="compositionally biased region" description="Basic residues" evidence="2">
    <location>
        <begin position="278"/>
        <end position="300"/>
    </location>
</feature>
<dbReference type="OMA" id="PVHYNET"/>
<keyword evidence="4" id="KW-1185">Reference proteome</keyword>
<name>T1JJK7_STRMM</name>
<dbReference type="AlphaFoldDB" id="T1JJK7"/>
<feature type="compositionally biased region" description="Acidic residues" evidence="2">
    <location>
        <begin position="135"/>
        <end position="148"/>
    </location>
</feature>
<evidence type="ECO:0008006" key="5">
    <source>
        <dbReference type="Google" id="ProtNLM"/>
    </source>
</evidence>
<dbReference type="STRING" id="126957.T1JJK7"/>